<dbReference type="RefSeq" id="WP_387417988.1">
    <property type="nucleotide sequence ID" value="NZ_CP191998.1"/>
</dbReference>
<feature type="domain" description="ABC transmembrane type-2" evidence="7">
    <location>
        <begin position="53"/>
        <end position="281"/>
    </location>
</feature>
<evidence type="ECO:0000313" key="8">
    <source>
        <dbReference type="EMBL" id="MFF3671829.1"/>
    </source>
</evidence>
<feature type="transmembrane region" description="Helical" evidence="6">
    <location>
        <begin position="167"/>
        <end position="190"/>
    </location>
</feature>
<feature type="transmembrane region" description="Helical" evidence="6">
    <location>
        <begin position="87"/>
        <end position="109"/>
    </location>
</feature>
<dbReference type="Pfam" id="PF01061">
    <property type="entry name" value="ABC2_membrane"/>
    <property type="match status" value="1"/>
</dbReference>
<evidence type="ECO:0000256" key="6">
    <source>
        <dbReference type="RuleBase" id="RU361157"/>
    </source>
</evidence>
<keyword evidence="2 6" id="KW-0812">Transmembrane</keyword>
<keyword evidence="3 6" id="KW-1133">Transmembrane helix</keyword>
<evidence type="ECO:0000256" key="4">
    <source>
        <dbReference type="ARBA" id="ARBA00023136"/>
    </source>
</evidence>
<evidence type="ECO:0000256" key="1">
    <source>
        <dbReference type="ARBA" id="ARBA00004141"/>
    </source>
</evidence>
<evidence type="ECO:0000256" key="5">
    <source>
        <dbReference type="ARBA" id="ARBA00023251"/>
    </source>
</evidence>
<keyword evidence="4 6" id="KW-0472">Membrane</keyword>
<feature type="transmembrane region" description="Helical" evidence="6">
    <location>
        <begin position="55"/>
        <end position="75"/>
    </location>
</feature>
<comment type="similarity">
    <text evidence="6">Belongs to the ABC-2 integral membrane protein family.</text>
</comment>
<sequence>MSAPAAVTRPAAAQTHQIDILLAAGRSRRRAGALAASATFGRRAMLKIKHDPKQLVDSVAIPILFTVLFTYLFGGAISGSPSDYLKFLLPGVLSMSIAIVTMYGGARLAQDVTTGAFDRFRALSIWRGAFVLGGLLSDAARYLFASAIVVALGLIMGYRPDGGVPGVLAAVALVVAFGLSLSLLWAAVALLVRDPAVVISIANVVLMPLSFASNIFAQPSTMPGWLQAFVAVNPLSHVATAARGLMNNAGGTGGSLAWSLIATAAITAVCAPLTLRLYSRRG</sequence>
<dbReference type="InterPro" id="IPR000412">
    <property type="entry name" value="ABC_2_transport"/>
</dbReference>
<protein>
    <recommendedName>
        <fullName evidence="6">Transport permease protein</fullName>
    </recommendedName>
</protein>
<dbReference type="InterPro" id="IPR051784">
    <property type="entry name" value="Nod_factor_ABC_transporter"/>
</dbReference>
<evidence type="ECO:0000256" key="3">
    <source>
        <dbReference type="ARBA" id="ARBA00022989"/>
    </source>
</evidence>
<dbReference type="PIRSF" id="PIRSF006648">
    <property type="entry name" value="DrrB"/>
    <property type="match status" value="1"/>
</dbReference>
<feature type="transmembrane region" description="Helical" evidence="6">
    <location>
        <begin position="130"/>
        <end position="155"/>
    </location>
</feature>
<comment type="subcellular location">
    <subcellularLocation>
        <location evidence="6">Cell membrane</location>
        <topology evidence="6">Multi-pass membrane protein</topology>
    </subcellularLocation>
    <subcellularLocation>
        <location evidence="1">Membrane</location>
        <topology evidence="1">Multi-pass membrane protein</topology>
    </subcellularLocation>
</comment>
<comment type="caution">
    <text evidence="8">The sequence shown here is derived from an EMBL/GenBank/DDBJ whole genome shotgun (WGS) entry which is preliminary data.</text>
</comment>
<name>A0ABW6T3H1_9ACTN</name>
<keyword evidence="9" id="KW-1185">Reference proteome</keyword>
<dbReference type="InterPro" id="IPR013525">
    <property type="entry name" value="ABC2_TM"/>
</dbReference>
<evidence type="ECO:0000313" key="9">
    <source>
        <dbReference type="Proteomes" id="UP001602013"/>
    </source>
</evidence>
<keyword evidence="6" id="KW-1003">Cell membrane</keyword>
<dbReference type="PROSITE" id="PS51012">
    <property type="entry name" value="ABC_TM2"/>
    <property type="match status" value="1"/>
</dbReference>
<keyword evidence="6" id="KW-0813">Transport</keyword>
<dbReference type="PANTHER" id="PTHR43229">
    <property type="entry name" value="NODULATION PROTEIN J"/>
    <property type="match status" value="1"/>
</dbReference>
<dbReference type="Proteomes" id="UP001602013">
    <property type="component" value="Unassembled WGS sequence"/>
</dbReference>
<evidence type="ECO:0000259" key="7">
    <source>
        <dbReference type="PROSITE" id="PS51012"/>
    </source>
</evidence>
<accession>A0ABW6T3H1</accession>
<feature type="transmembrane region" description="Helical" evidence="6">
    <location>
        <begin position="256"/>
        <end position="278"/>
    </location>
</feature>
<organism evidence="8 9">
    <name type="scientific">Microtetraspora malaysiensis</name>
    <dbReference type="NCBI Taxonomy" id="161358"/>
    <lineage>
        <taxon>Bacteria</taxon>
        <taxon>Bacillati</taxon>
        <taxon>Actinomycetota</taxon>
        <taxon>Actinomycetes</taxon>
        <taxon>Streptosporangiales</taxon>
        <taxon>Streptosporangiaceae</taxon>
        <taxon>Microtetraspora</taxon>
    </lineage>
</organism>
<dbReference type="PANTHER" id="PTHR43229:SF2">
    <property type="entry name" value="NODULATION PROTEIN J"/>
    <property type="match status" value="1"/>
</dbReference>
<evidence type="ECO:0000256" key="2">
    <source>
        <dbReference type="ARBA" id="ARBA00022692"/>
    </source>
</evidence>
<reference evidence="8 9" key="1">
    <citation type="submission" date="2024-10" db="EMBL/GenBank/DDBJ databases">
        <title>The Natural Products Discovery Center: Release of the First 8490 Sequenced Strains for Exploring Actinobacteria Biosynthetic Diversity.</title>
        <authorList>
            <person name="Kalkreuter E."/>
            <person name="Kautsar S.A."/>
            <person name="Yang D."/>
            <person name="Bader C.D."/>
            <person name="Teijaro C.N."/>
            <person name="Fluegel L."/>
            <person name="Davis C.M."/>
            <person name="Simpson J.R."/>
            <person name="Lauterbach L."/>
            <person name="Steele A.D."/>
            <person name="Gui C."/>
            <person name="Meng S."/>
            <person name="Li G."/>
            <person name="Viehrig K."/>
            <person name="Ye F."/>
            <person name="Su P."/>
            <person name="Kiefer A.F."/>
            <person name="Nichols A."/>
            <person name="Cepeda A.J."/>
            <person name="Yan W."/>
            <person name="Fan B."/>
            <person name="Jiang Y."/>
            <person name="Adhikari A."/>
            <person name="Zheng C.-J."/>
            <person name="Schuster L."/>
            <person name="Cowan T.M."/>
            <person name="Smanski M.J."/>
            <person name="Chevrette M.G."/>
            <person name="De Carvalho L.P.S."/>
            <person name="Shen B."/>
        </authorList>
    </citation>
    <scope>NUCLEOTIDE SEQUENCE [LARGE SCALE GENOMIC DNA]</scope>
    <source>
        <strain evidence="8 9">NPDC002173</strain>
    </source>
</reference>
<dbReference type="InterPro" id="IPR047817">
    <property type="entry name" value="ABC2_TM_bact-type"/>
</dbReference>
<dbReference type="EMBL" id="JBIASD010000055">
    <property type="protein sequence ID" value="MFF3671829.1"/>
    <property type="molecule type" value="Genomic_DNA"/>
</dbReference>
<keyword evidence="5" id="KW-0046">Antibiotic resistance</keyword>
<feature type="transmembrane region" description="Helical" evidence="6">
    <location>
        <begin position="197"/>
        <end position="217"/>
    </location>
</feature>
<gene>
    <name evidence="8" type="ORF">ACFYXI_40210</name>
</gene>
<proteinExistence type="inferred from homology"/>